<keyword evidence="22" id="KW-1185">Reference proteome</keyword>
<comment type="function">
    <text evidence="14">Catalyzes quinol oxidation with the concomitant reduction of oxygen to water. Subunit II transfers the electrons from a quinol to the binuclear center of the catalytic subunit I.</text>
</comment>
<reference evidence="20 21" key="1">
    <citation type="submission" date="2018-10" db="EMBL/GenBank/DDBJ databases">
        <title>Phylogenomics of Brevibacillus.</title>
        <authorList>
            <person name="Dunlap C."/>
        </authorList>
    </citation>
    <scope>NUCLEOTIDE SEQUENCE [LARGE SCALE GENOMIC DNA]</scope>
    <source>
        <strain evidence="20 21">NRRL NRS 1219</strain>
    </source>
</reference>
<dbReference type="SUPFAM" id="SSF81464">
    <property type="entry name" value="Cytochrome c oxidase subunit II-like, transmembrane region"/>
    <property type="match status" value="1"/>
</dbReference>
<evidence type="ECO:0000259" key="17">
    <source>
        <dbReference type="PROSITE" id="PS50857"/>
    </source>
</evidence>
<feature type="region of interest" description="Disordered" evidence="15">
    <location>
        <begin position="288"/>
        <end position="327"/>
    </location>
</feature>
<comment type="caution">
    <text evidence="20">The sequence shown here is derived from an EMBL/GenBank/DDBJ whole genome shotgun (WGS) entry which is preliminary data.</text>
</comment>
<dbReference type="InterPro" id="IPR006332">
    <property type="entry name" value="QoxA"/>
</dbReference>
<dbReference type="InterPro" id="IPR002429">
    <property type="entry name" value="CcO_II-like_C"/>
</dbReference>
<dbReference type="PIRSF" id="PIRSF000292">
    <property type="entry name" value="Ubi_od_II"/>
    <property type="match status" value="1"/>
</dbReference>
<feature type="compositionally biased region" description="Polar residues" evidence="15">
    <location>
        <begin position="306"/>
        <end position="315"/>
    </location>
</feature>
<comment type="catalytic activity">
    <reaction evidence="1 14">
        <text>2 a quinol + O2 = 2 a quinone + 2 H2O</text>
        <dbReference type="Rhea" id="RHEA:55376"/>
        <dbReference type="ChEBI" id="CHEBI:15377"/>
        <dbReference type="ChEBI" id="CHEBI:15379"/>
        <dbReference type="ChEBI" id="CHEBI:24646"/>
        <dbReference type="ChEBI" id="CHEBI:132124"/>
    </reaction>
</comment>
<evidence type="ECO:0000256" key="4">
    <source>
        <dbReference type="ARBA" id="ARBA00016131"/>
    </source>
</evidence>
<evidence type="ECO:0000256" key="13">
    <source>
        <dbReference type="ARBA" id="ARBA00023136"/>
    </source>
</evidence>
<evidence type="ECO:0000256" key="16">
    <source>
        <dbReference type="SAM" id="Phobius"/>
    </source>
</evidence>
<dbReference type="GeneID" id="82813108"/>
<dbReference type="InterPro" id="IPR008972">
    <property type="entry name" value="Cupredoxin"/>
</dbReference>
<dbReference type="RefSeq" id="WP_025848019.1">
    <property type="nucleotide sequence ID" value="NZ_BJOD01000028.1"/>
</dbReference>
<dbReference type="GO" id="GO:0004129">
    <property type="term" value="F:cytochrome-c oxidase activity"/>
    <property type="evidence" value="ECO:0007669"/>
    <property type="project" value="UniProtKB-UniRule"/>
</dbReference>
<evidence type="ECO:0000313" key="21">
    <source>
        <dbReference type="Proteomes" id="UP000276178"/>
    </source>
</evidence>
<evidence type="ECO:0000256" key="15">
    <source>
        <dbReference type="SAM" id="MobiDB-lite"/>
    </source>
</evidence>
<feature type="domain" description="Cytochrome oxidase subunit II transmembrane region profile" evidence="18">
    <location>
        <begin position="24"/>
        <end position="122"/>
    </location>
</feature>
<evidence type="ECO:0000256" key="3">
    <source>
        <dbReference type="ARBA" id="ARBA00007866"/>
    </source>
</evidence>
<evidence type="ECO:0000256" key="12">
    <source>
        <dbReference type="ARBA" id="ARBA00023002"/>
    </source>
</evidence>
<evidence type="ECO:0000256" key="9">
    <source>
        <dbReference type="ARBA" id="ARBA00022729"/>
    </source>
</evidence>
<evidence type="ECO:0000256" key="6">
    <source>
        <dbReference type="ARBA" id="ARBA00022475"/>
    </source>
</evidence>
<evidence type="ECO:0000259" key="18">
    <source>
        <dbReference type="PROSITE" id="PS50999"/>
    </source>
</evidence>
<dbReference type="PROSITE" id="PS50857">
    <property type="entry name" value="COX2_CUA"/>
    <property type="match status" value="1"/>
</dbReference>
<dbReference type="PROSITE" id="PS51257">
    <property type="entry name" value="PROKAR_LIPOPROTEIN"/>
    <property type="match status" value="1"/>
</dbReference>
<name>A0A3M8ACA0_9BACL</name>
<dbReference type="CDD" id="cd04212">
    <property type="entry name" value="CuRO_UO_II"/>
    <property type="match status" value="1"/>
</dbReference>
<dbReference type="Pfam" id="PF00116">
    <property type="entry name" value="COX2"/>
    <property type="match status" value="1"/>
</dbReference>
<dbReference type="GO" id="GO:0005886">
    <property type="term" value="C:plasma membrane"/>
    <property type="evidence" value="ECO:0007669"/>
    <property type="project" value="UniProtKB-SubCell"/>
</dbReference>
<evidence type="ECO:0000313" key="22">
    <source>
        <dbReference type="Proteomes" id="UP000317180"/>
    </source>
</evidence>
<evidence type="ECO:0000256" key="14">
    <source>
        <dbReference type="PIRNR" id="PIRNR000292"/>
    </source>
</evidence>
<feature type="transmembrane region" description="Helical" evidence="16">
    <location>
        <begin position="91"/>
        <end position="112"/>
    </location>
</feature>
<keyword evidence="10 14" id="KW-0249">Electron transport</keyword>
<protein>
    <recommendedName>
        <fullName evidence="4 14">Quinol oxidase subunit 2</fullName>
        <ecNumber evidence="14">1.10.3.-</ecNumber>
    </recommendedName>
</protein>
<organism evidence="20 21">
    <name type="scientific">Brevibacillus agri</name>
    <dbReference type="NCBI Taxonomy" id="51101"/>
    <lineage>
        <taxon>Bacteria</taxon>
        <taxon>Bacillati</taxon>
        <taxon>Bacillota</taxon>
        <taxon>Bacilli</taxon>
        <taxon>Bacillales</taxon>
        <taxon>Paenibacillaceae</taxon>
        <taxon>Brevibacillus</taxon>
    </lineage>
</organism>
<evidence type="ECO:0000256" key="11">
    <source>
        <dbReference type="ARBA" id="ARBA00022989"/>
    </source>
</evidence>
<dbReference type="GO" id="GO:0042773">
    <property type="term" value="P:ATP synthesis coupled electron transport"/>
    <property type="evidence" value="ECO:0007669"/>
    <property type="project" value="TreeGrafter"/>
</dbReference>
<dbReference type="GO" id="GO:0005507">
    <property type="term" value="F:copper ion binding"/>
    <property type="evidence" value="ECO:0007669"/>
    <property type="project" value="InterPro"/>
</dbReference>
<dbReference type="PROSITE" id="PS50999">
    <property type="entry name" value="COX2_TM"/>
    <property type="match status" value="1"/>
</dbReference>
<evidence type="ECO:0000256" key="7">
    <source>
        <dbReference type="ARBA" id="ARBA00022660"/>
    </source>
</evidence>
<keyword evidence="11 16" id="KW-1133">Transmembrane helix</keyword>
<keyword evidence="5 14" id="KW-0813">Transport</keyword>
<sequence>MSGGKMLRQIHFWILAALTTVLLSGCGSEYLVLNPKGPVAETQYNLIIISTILCAVIIVPVLALTAFIVYRYRDKPDNKAPYKPEWAHNTALEAIWWGIPVVIIAILGYFTVRDTYVLKESPNKEVAPMTVQVTALDWKWMFTYPEQNIATVNHLEIPVGVPVHFQISAEAPMNSFWVPSLGGQVYAMAGMATELYLQADEPGEYAGFSSNFSGEKFAHMQFKVVAKPKEEFDQWVKEVKGTSPAMTKEDYNELKKQGLSEKKLYSAFPEGLFEEIVQRYSHGHDMDHVMKKQPAPTGDKSKETSQETQQSTDMSNMHGMDHSSMKH</sequence>
<dbReference type="Proteomes" id="UP000276178">
    <property type="component" value="Unassembled WGS sequence"/>
</dbReference>
<keyword evidence="6 14" id="KW-1003">Cell membrane</keyword>
<comment type="similarity">
    <text evidence="3 14">Belongs to the cytochrome c oxidase subunit 2 family.</text>
</comment>
<evidence type="ECO:0000313" key="19">
    <source>
        <dbReference type="EMBL" id="GED26772.1"/>
    </source>
</evidence>
<dbReference type="PANTHER" id="PTHR22888:SF18">
    <property type="entry name" value="CYTOCHROME BO(3) UBIQUINOL OXIDASE SUBUNIT 2"/>
    <property type="match status" value="1"/>
</dbReference>
<dbReference type="Gene3D" id="1.10.287.90">
    <property type="match status" value="1"/>
</dbReference>
<keyword evidence="9" id="KW-0732">Signal</keyword>
<dbReference type="Proteomes" id="UP000317180">
    <property type="component" value="Unassembled WGS sequence"/>
</dbReference>
<dbReference type="InterPro" id="IPR045187">
    <property type="entry name" value="CcO_II"/>
</dbReference>
<keyword evidence="8 16" id="KW-0812">Transmembrane</keyword>
<dbReference type="OrthoDB" id="9783445at2"/>
<evidence type="ECO:0000313" key="20">
    <source>
        <dbReference type="EMBL" id="RNB48846.1"/>
    </source>
</evidence>
<keyword evidence="12 14" id="KW-0560">Oxidoreductase</keyword>
<dbReference type="InterPro" id="IPR006333">
    <property type="entry name" value="Cyt_o_ubiquinol_oxidase_su2"/>
</dbReference>
<dbReference type="EMBL" id="RHHN01000084">
    <property type="protein sequence ID" value="RNB48846.1"/>
    <property type="molecule type" value="Genomic_DNA"/>
</dbReference>
<comment type="subcellular location">
    <subcellularLocation>
        <location evidence="2">Cell membrane</location>
        <topology evidence="2">Multi-pass membrane protein</topology>
    </subcellularLocation>
</comment>
<dbReference type="EMBL" id="BJOD01000028">
    <property type="protein sequence ID" value="GED26772.1"/>
    <property type="molecule type" value="Genomic_DNA"/>
</dbReference>
<accession>A0A3M8ACA0</accession>
<feature type="domain" description="Cytochrome oxidase subunit II copper A binding" evidence="17">
    <location>
        <begin position="126"/>
        <end position="238"/>
    </location>
</feature>
<dbReference type="Gene3D" id="2.60.40.420">
    <property type="entry name" value="Cupredoxins - blue copper proteins"/>
    <property type="match status" value="1"/>
</dbReference>
<dbReference type="InterPro" id="IPR036257">
    <property type="entry name" value="Cyt_c_oxidase_su2_TM_sf"/>
</dbReference>
<evidence type="ECO:0000256" key="1">
    <source>
        <dbReference type="ARBA" id="ARBA00000725"/>
    </source>
</evidence>
<proteinExistence type="inferred from homology"/>
<dbReference type="EC" id="1.10.3.-" evidence="14"/>
<dbReference type="PANTHER" id="PTHR22888">
    <property type="entry name" value="CYTOCHROME C OXIDASE, SUBUNIT II"/>
    <property type="match status" value="1"/>
</dbReference>
<gene>
    <name evidence="20" type="primary">qoxA</name>
    <name evidence="19" type="ORF">BAG01nite_28740</name>
    <name evidence="20" type="ORF">EB820_23045</name>
</gene>
<dbReference type="AlphaFoldDB" id="A0A3M8ACA0"/>
<dbReference type="InterPro" id="IPR034227">
    <property type="entry name" value="CuRO_UO_II"/>
</dbReference>
<reference evidence="19 22" key="2">
    <citation type="submission" date="2019-06" db="EMBL/GenBank/DDBJ databases">
        <title>Whole genome shotgun sequence of Brevibacillus agri NBRC 15538.</title>
        <authorList>
            <person name="Hosoyama A."/>
            <person name="Uohara A."/>
            <person name="Ohji S."/>
            <person name="Ichikawa N."/>
        </authorList>
    </citation>
    <scope>NUCLEOTIDE SEQUENCE [LARGE SCALE GENOMIC DNA]</scope>
    <source>
        <strain evidence="19 22">NBRC 15538</strain>
    </source>
</reference>
<dbReference type="GO" id="GO:0016682">
    <property type="term" value="F:oxidoreductase activity, acting on diphenols and related substances as donors, oxygen as acceptor"/>
    <property type="evidence" value="ECO:0007669"/>
    <property type="project" value="InterPro"/>
</dbReference>
<evidence type="ECO:0000256" key="5">
    <source>
        <dbReference type="ARBA" id="ARBA00022448"/>
    </source>
</evidence>
<evidence type="ECO:0000256" key="2">
    <source>
        <dbReference type="ARBA" id="ARBA00004651"/>
    </source>
</evidence>
<dbReference type="SUPFAM" id="SSF49503">
    <property type="entry name" value="Cupredoxins"/>
    <property type="match status" value="1"/>
</dbReference>
<dbReference type="InterPro" id="IPR011759">
    <property type="entry name" value="Cyt_c_oxidase_su2_TM_dom"/>
</dbReference>
<keyword evidence="7 14" id="KW-0679">Respiratory chain</keyword>
<dbReference type="NCBIfam" id="TIGR01432">
    <property type="entry name" value="QOXA"/>
    <property type="match status" value="1"/>
</dbReference>
<evidence type="ECO:0000256" key="8">
    <source>
        <dbReference type="ARBA" id="ARBA00022692"/>
    </source>
</evidence>
<keyword evidence="13 14" id="KW-0472">Membrane</keyword>
<dbReference type="GO" id="GO:0009486">
    <property type="term" value="F:cytochrome bo3 ubiquinol oxidase activity"/>
    <property type="evidence" value="ECO:0007669"/>
    <property type="project" value="InterPro"/>
</dbReference>
<evidence type="ECO:0000256" key="10">
    <source>
        <dbReference type="ARBA" id="ARBA00022982"/>
    </source>
</evidence>
<feature type="transmembrane region" description="Helical" evidence="16">
    <location>
        <begin position="44"/>
        <end position="70"/>
    </location>
</feature>